<evidence type="ECO:0000313" key="2">
    <source>
        <dbReference type="Proteomes" id="UP000234681"/>
    </source>
</evidence>
<sequence length="34" mass="3901">MHRLRPGSSRPCCCDFPTMMLYSPTVNQNEPFPS</sequence>
<gene>
    <name evidence="1" type="ORF">rCG_37836</name>
</gene>
<feature type="non-terminal residue" evidence="1">
    <location>
        <position position="34"/>
    </location>
</feature>
<proteinExistence type="predicted"/>
<name>A6K5V5_RAT</name>
<protein>
    <submittedName>
        <fullName evidence="1">RCG37836</fullName>
    </submittedName>
</protein>
<accession>A6K5V5</accession>
<dbReference type="AlphaFoldDB" id="A6K5V5"/>
<dbReference type="EMBL" id="CH474022">
    <property type="protein sequence ID" value="EDL99525.1"/>
    <property type="molecule type" value="Genomic_DNA"/>
</dbReference>
<reference evidence="2" key="1">
    <citation type="submission" date="2005-09" db="EMBL/GenBank/DDBJ databases">
        <authorList>
            <person name="Mural R.J."/>
            <person name="Li P.W."/>
            <person name="Adams M.D."/>
            <person name="Amanatides P.G."/>
            <person name="Baden-Tillson H."/>
            <person name="Barnstead M."/>
            <person name="Chin S.H."/>
            <person name="Dew I."/>
            <person name="Evans C.A."/>
            <person name="Ferriera S."/>
            <person name="Flanigan M."/>
            <person name="Fosler C."/>
            <person name="Glodek A."/>
            <person name="Gu Z."/>
            <person name="Holt R.A."/>
            <person name="Jennings D."/>
            <person name="Kraft C.L."/>
            <person name="Lu F."/>
            <person name="Nguyen T."/>
            <person name="Nusskern D.R."/>
            <person name="Pfannkoch C.M."/>
            <person name="Sitter C."/>
            <person name="Sutton G.G."/>
            <person name="Venter J.C."/>
            <person name="Wang Z."/>
            <person name="Woodage T."/>
            <person name="Zheng X.H."/>
            <person name="Zhong F."/>
        </authorList>
    </citation>
    <scope>NUCLEOTIDE SEQUENCE [LARGE SCALE GENOMIC DNA]</scope>
    <source>
        <strain>BN</strain>
        <strain evidence="2">Sprague-Dawley</strain>
    </source>
</reference>
<organism evidence="1 2">
    <name type="scientific">Rattus norvegicus</name>
    <name type="common">Rat</name>
    <dbReference type="NCBI Taxonomy" id="10116"/>
    <lineage>
        <taxon>Eukaryota</taxon>
        <taxon>Metazoa</taxon>
        <taxon>Chordata</taxon>
        <taxon>Craniata</taxon>
        <taxon>Vertebrata</taxon>
        <taxon>Euteleostomi</taxon>
        <taxon>Mammalia</taxon>
        <taxon>Eutheria</taxon>
        <taxon>Euarchontoglires</taxon>
        <taxon>Glires</taxon>
        <taxon>Rodentia</taxon>
        <taxon>Myomorpha</taxon>
        <taxon>Muroidea</taxon>
        <taxon>Muridae</taxon>
        <taxon>Murinae</taxon>
        <taxon>Rattus</taxon>
    </lineage>
</organism>
<dbReference type="Proteomes" id="UP000234681">
    <property type="component" value="Chromosome 14"/>
</dbReference>
<evidence type="ECO:0000313" key="1">
    <source>
        <dbReference type="EMBL" id="EDL99525.1"/>
    </source>
</evidence>